<accession>A0A6J4J9X4</accession>
<dbReference type="AlphaFoldDB" id="A0A6J4J9X4"/>
<feature type="non-terminal residue" evidence="2">
    <location>
        <position position="24"/>
    </location>
</feature>
<proteinExistence type="predicted"/>
<evidence type="ECO:0000313" key="2">
    <source>
        <dbReference type="EMBL" id="CAA9270984.1"/>
    </source>
</evidence>
<protein>
    <submittedName>
        <fullName evidence="2">Uncharacterized protein</fullName>
    </submittedName>
</protein>
<dbReference type="EMBL" id="CADCTA010000123">
    <property type="protein sequence ID" value="CAA9270984.1"/>
    <property type="molecule type" value="Genomic_DNA"/>
</dbReference>
<feature type="compositionally biased region" description="Low complexity" evidence="1">
    <location>
        <begin position="9"/>
        <end position="24"/>
    </location>
</feature>
<gene>
    <name evidence="2" type="ORF">AVDCRST_MAG42-3278</name>
</gene>
<sequence length="24" mass="2460">SASRTGTPRASRTSSAKTTSSKFS</sequence>
<feature type="non-terminal residue" evidence="2">
    <location>
        <position position="1"/>
    </location>
</feature>
<organism evidence="2">
    <name type="scientific">uncultured Chthoniobacterales bacterium</name>
    <dbReference type="NCBI Taxonomy" id="1836801"/>
    <lineage>
        <taxon>Bacteria</taxon>
        <taxon>Pseudomonadati</taxon>
        <taxon>Verrucomicrobiota</taxon>
        <taxon>Spartobacteria</taxon>
        <taxon>Chthoniobacterales</taxon>
        <taxon>environmental samples</taxon>
    </lineage>
</organism>
<feature type="region of interest" description="Disordered" evidence="1">
    <location>
        <begin position="1"/>
        <end position="24"/>
    </location>
</feature>
<reference evidence="2" key="1">
    <citation type="submission" date="2020-02" db="EMBL/GenBank/DDBJ databases">
        <authorList>
            <person name="Meier V. D."/>
        </authorList>
    </citation>
    <scope>NUCLEOTIDE SEQUENCE</scope>
    <source>
        <strain evidence="2">AVDCRST_MAG42</strain>
    </source>
</reference>
<name>A0A6J4J9X4_9BACT</name>
<evidence type="ECO:0000256" key="1">
    <source>
        <dbReference type="SAM" id="MobiDB-lite"/>
    </source>
</evidence>